<gene>
    <name evidence="4" type="ORF">HHU12_00720</name>
</gene>
<dbReference type="Pfam" id="PF12969">
    <property type="entry name" value="DUF3857"/>
    <property type="match status" value="1"/>
</dbReference>
<name>A0A7X9NZZ8_9BACT</name>
<comment type="caution">
    <text evidence="4">The sequence shown here is derived from an EMBL/GenBank/DDBJ whole genome shotgun (WGS) entry which is preliminary data.</text>
</comment>
<feature type="domain" description="DUF3857" evidence="2">
    <location>
        <begin position="76"/>
        <end position="197"/>
    </location>
</feature>
<protein>
    <submittedName>
        <fullName evidence="4">DUF3857 domain-containing protein</fullName>
    </submittedName>
</protein>
<dbReference type="EMBL" id="JABANE010000001">
    <property type="protein sequence ID" value="NME66472.1"/>
    <property type="molecule type" value="Genomic_DNA"/>
</dbReference>
<keyword evidence="5" id="KW-1185">Reference proteome</keyword>
<evidence type="ECO:0000256" key="1">
    <source>
        <dbReference type="SAM" id="SignalP"/>
    </source>
</evidence>
<evidence type="ECO:0000259" key="2">
    <source>
        <dbReference type="Pfam" id="PF12969"/>
    </source>
</evidence>
<feature type="signal peptide" evidence="1">
    <location>
        <begin position="1"/>
        <end position="22"/>
    </location>
</feature>
<evidence type="ECO:0000259" key="3">
    <source>
        <dbReference type="Pfam" id="PF12970"/>
    </source>
</evidence>
<sequence length="662" mass="76040">MNQKKLLLLLSIFFQCSFFSVAQSVTQDFEFGAMTKEEFLSERYEVDTSAVAYYVGDYGELWYENGNGFLISALKRTVRIKILKTEGLKYADLLLKYQNGGGSIRAIKGNVYNLVNNKLIKEELRPENIYEEELTDYAKSKKISFRNVKVGSIIEYSYIKRGGFYFSKWEAQKDIPVKVSDFIFKYPNVVSFHVRNSAFYPLTELPSSTTNIFFNFNMGLVDNNQIVTIRHWREENIPSFREEPHMSAPNDKKAKIEIEFSRTNIITQENYSTWHDIMKLLLMSKSCGGELGKVGYMKSSLKKIKNSTDDKIERAKQVYTLIQERMTWNGQEGITVGEGGLKKAYDQRKGNVAEINLMLVNALREVGVSAFALLGNTRSNGKIERLNPSLYRLGYLIVYIQCDGEEYFLDATSKDLPFNILPKKALNYQGVVMSDNLRVNGRFVTIPSLSKDEFFKNIDLEITPDLTVKGSYKGVHKGYNAVDFLEEYNKDSDKEVLIGKIEEKHEGLIVNSYAIQGVEKVGNTPIETVEFEIENCIKRAGDSFIINPLQVLDIMESPFKLEERKYPVEFPYPLRRAFTVKLKLPDGFSFKELPTSTRMNLIDNKSGSFRYVVAPNGNEVMIMVDFRLNKMIFLPEEYPFLKKFFEDAYALQFSSVAFNQSQ</sequence>
<dbReference type="Gene3D" id="2.60.120.1130">
    <property type="match status" value="1"/>
</dbReference>
<dbReference type="AlphaFoldDB" id="A0A7X9NZZ8"/>
<dbReference type="Pfam" id="PF12970">
    <property type="entry name" value="DUF3858"/>
    <property type="match status" value="1"/>
</dbReference>
<dbReference type="InterPro" id="IPR024544">
    <property type="entry name" value="DUF3858"/>
</dbReference>
<dbReference type="InterPro" id="IPR024618">
    <property type="entry name" value="DUF3857"/>
</dbReference>
<proteinExistence type="predicted"/>
<dbReference type="Gene3D" id="3.10.620.30">
    <property type="match status" value="1"/>
</dbReference>
<feature type="domain" description="DUF3858" evidence="3">
    <location>
        <begin position="563"/>
        <end position="643"/>
    </location>
</feature>
<dbReference type="Proteomes" id="UP000576082">
    <property type="component" value="Unassembled WGS sequence"/>
</dbReference>
<dbReference type="RefSeq" id="WP_169654220.1">
    <property type="nucleotide sequence ID" value="NZ_JABANE010000001.1"/>
</dbReference>
<keyword evidence="1" id="KW-0732">Signal</keyword>
<accession>A0A7X9NZZ8</accession>
<feature type="chain" id="PRO_5031571795" evidence="1">
    <location>
        <begin position="23"/>
        <end position="662"/>
    </location>
</feature>
<reference evidence="4 5" key="1">
    <citation type="submission" date="2020-04" db="EMBL/GenBank/DDBJ databases">
        <title>Flammeovirga sp. SR4, a novel species isolated from seawater.</title>
        <authorList>
            <person name="Wang X."/>
        </authorList>
    </citation>
    <scope>NUCLEOTIDE SEQUENCE [LARGE SCALE GENOMIC DNA]</scope>
    <source>
        <strain evidence="4 5">ATCC 23126</strain>
    </source>
</reference>
<evidence type="ECO:0000313" key="4">
    <source>
        <dbReference type="EMBL" id="NME66472.1"/>
    </source>
</evidence>
<dbReference type="Gene3D" id="2.60.40.3140">
    <property type="match status" value="1"/>
</dbReference>
<evidence type="ECO:0000313" key="5">
    <source>
        <dbReference type="Proteomes" id="UP000576082"/>
    </source>
</evidence>
<organism evidence="4 5">
    <name type="scientific">Flammeovirga aprica JL-4</name>
    <dbReference type="NCBI Taxonomy" id="694437"/>
    <lineage>
        <taxon>Bacteria</taxon>
        <taxon>Pseudomonadati</taxon>
        <taxon>Bacteroidota</taxon>
        <taxon>Cytophagia</taxon>
        <taxon>Cytophagales</taxon>
        <taxon>Flammeovirgaceae</taxon>
        <taxon>Flammeovirga</taxon>
    </lineage>
</organism>